<comment type="caution">
    <text evidence="1">The sequence shown here is derived from an EMBL/GenBank/DDBJ whole genome shotgun (WGS) entry which is preliminary data.</text>
</comment>
<accession>A0ABU6G536</accession>
<name>A0ABU6G536_9BACL</name>
<dbReference type="Proteomes" id="UP001338137">
    <property type="component" value="Unassembled WGS sequence"/>
</dbReference>
<dbReference type="InterPro" id="IPR045527">
    <property type="entry name" value="DUF6470"/>
</dbReference>
<evidence type="ECO:0000313" key="1">
    <source>
        <dbReference type="EMBL" id="MEC0227889.1"/>
    </source>
</evidence>
<organism evidence="1 2">
    <name type="scientific">Paenibacillus alba</name>
    <dbReference type="NCBI Taxonomy" id="1197127"/>
    <lineage>
        <taxon>Bacteria</taxon>
        <taxon>Bacillati</taxon>
        <taxon>Bacillota</taxon>
        <taxon>Bacilli</taxon>
        <taxon>Bacillales</taxon>
        <taxon>Paenibacillaceae</taxon>
        <taxon>Paenibacillus</taxon>
    </lineage>
</organism>
<dbReference type="EMBL" id="JARLKY010000025">
    <property type="protein sequence ID" value="MEC0227889.1"/>
    <property type="molecule type" value="Genomic_DNA"/>
</dbReference>
<evidence type="ECO:0000313" key="2">
    <source>
        <dbReference type="Proteomes" id="UP001338137"/>
    </source>
</evidence>
<gene>
    <name evidence="1" type="ORF">P4I72_12205</name>
</gene>
<proteinExistence type="predicted"/>
<dbReference type="RefSeq" id="WP_326072186.1">
    <property type="nucleotide sequence ID" value="NZ_JARLKY010000025.1"/>
</dbReference>
<keyword evidence="2" id="KW-1185">Reference proteome</keyword>
<reference evidence="1 2" key="1">
    <citation type="submission" date="2023-03" db="EMBL/GenBank/DDBJ databases">
        <title>Bacillus Genome Sequencing.</title>
        <authorList>
            <person name="Dunlap C."/>
        </authorList>
    </citation>
    <scope>NUCLEOTIDE SEQUENCE [LARGE SCALE GENOMIC DNA]</scope>
    <source>
        <strain evidence="1 2">BD-533</strain>
    </source>
</reference>
<dbReference type="Pfam" id="PF20074">
    <property type="entry name" value="DUF6470"/>
    <property type="match status" value="1"/>
</dbReference>
<protein>
    <submittedName>
        <fullName evidence="1">DUF6470 family protein</fullName>
    </submittedName>
</protein>
<sequence>MHLLRLSISQVYGQIGIDTHNASQSMESPRGELSIEQQPAEMSIEQPSGQLQVDSTEAWNALGEGPHLQFMSNIYSQSSNLALQGIAKKVEEGNRMAQITNGGNAFADIAYDNLHASSPINYLSDASNLNVKLNYEAQAAIINIEPQKAKIEYTPRKPEIQYNPGSVEIYMKQQNSIDINVSEYNFYK</sequence>